<sequence>EVATHSSARHPLFSQTGKGEEYTLAAIADEMLSIGIKAANANLYDEQSVHEVEQITRHTDIRLGLAYSHKGTD</sequence>
<accession>A0A8C0BGV0</accession>
<dbReference type="Proteomes" id="UP000694555">
    <property type="component" value="Unplaced"/>
</dbReference>
<reference evidence="1" key="1">
    <citation type="submission" date="2025-08" db="UniProtKB">
        <authorList>
            <consortium name="Ensembl"/>
        </authorList>
    </citation>
    <scope>IDENTIFICATION</scope>
</reference>
<name>A0A8C0BGV0_9AVES</name>
<organism evidence="1 2">
    <name type="scientific">Buteo japonicus</name>
    <dbReference type="NCBI Taxonomy" id="224669"/>
    <lineage>
        <taxon>Eukaryota</taxon>
        <taxon>Metazoa</taxon>
        <taxon>Chordata</taxon>
        <taxon>Craniata</taxon>
        <taxon>Vertebrata</taxon>
        <taxon>Euteleostomi</taxon>
        <taxon>Archelosauria</taxon>
        <taxon>Archosauria</taxon>
        <taxon>Dinosauria</taxon>
        <taxon>Saurischia</taxon>
        <taxon>Theropoda</taxon>
        <taxon>Coelurosauria</taxon>
        <taxon>Aves</taxon>
        <taxon>Neognathae</taxon>
        <taxon>Neoaves</taxon>
        <taxon>Telluraves</taxon>
        <taxon>Accipitrimorphae</taxon>
        <taxon>Accipitriformes</taxon>
        <taxon>Accipitridae</taxon>
        <taxon>Accipitrinae</taxon>
        <taxon>Buteo</taxon>
    </lineage>
</organism>
<evidence type="ECO:0000313" key="2">
    <source>
        <dbReference type="Proteomes" id="UP000694555"/>
    </source>
</evidence>
<reference evidence="1" key="2">
    <citation type="submission" date="2025-09" db="UniProtKB">
        <authorList>
            <consortium name="Ensembl"/>
        </authorList>
    </citation>
    <scope>IDENTIFICATION</scope>
</reference>
<protein>
    <submittedName>
        <fullName evidence="1">Uncharacterized protein</fullName>
    </submittedName>
</protein>
<dbReference type="AlphaFoldDB" id="A0A8C0BGV0"/>
<proteinExistence type="predicted"/>
<evidence type="ECO:0000313" key="1">
    <source>
        <dbReference type="Ensembl" id="ENSBJAP00000016306.1"/>
    </source>
</evidence>
<dbReference type="Ensembl" id="ENSBJAT00000016755.1">
    <property type="protein sequence ID" value="ENSBJAP00000016306.1"/>
    <property type="gene ID" value="ENSBJAG00000010806.1"/>
</dbReference>
<keyword evidence="2" id="KW-1185">Reference proteome</keyword>